<dbReference type="AlphaFoldDB" id="A0A840UHA9"/>
<feature type="signal peptide" evidence="1">
    <location>
        <begin position="1"/>
        <end position="25"/>
    </location>
</feature>
<dbReference type="RefSeq" id="WP_183699781.1">
    <property type="nucleotide sequence ID" value="NZ_JACHFE010000002.1"/>
</dbReference>
<reference evidence="2 3" key="1">
    <citation type="submission" date="2020-08" db="EMBL/GenBank/DDBJ databases">
        <title>Genomic Encyclopedia of Type Strains, Phase IV (KMG-IV): sequencing the most valuable type-strain genomes for metagenomic binning, comparative biology and taxonomic classification.</title>
        <authorList>
            <person name="Goeker M."/>
        </authorList>
    </citation>
    <scope>NUCLEOTIDE SEQUENCE [LARGE SCALE GENOMIC DNA]</scope>
    <source>
        <strain evidence="2 3">DSM 22359</strain>
    </source>
</reference>
<dbReference type="Gene3D" id="3.90.930.1">
    <property type="match status" value="1"/>
</dbReference>
<evidence type="ECO:0000256" key="1">
    <source>
        <dbReference type="SAM" id="SignalP"/>
    </source>
</evidence>
<keyword evidence="3" id="KW-1185">Reference proteome</keyword>
<comment type="caution">
    <text evidence="2">The sequence shown here is derived from an EMBL/GenBank/DDBJ whole genome shotgun (WGS) entry which is preliminary data.</text>
</comment>
<gene>
    <name evidence="2" type="ORF">HNR38_000660</name>
</gene>
<evidence type="ECO:0000313" key="2">
    <source>
        <dbReference type="EMBL" id="MBB5320188.1"/>
    </source>
</evidence>
<dbReference type="Proteomes" id="UP000591735">
    <property type="component" value="Unassembled WGS sequence"/>
</dbReference>
<protein>
    <submittedName>
        <fullName evidence="2">Antitoxin component YwqK of YwqJK toxin-antitoxin module</fullName>
    </submittedName>
</protein>
<keyword evidence="1" id="KW-0732">Signal</keyword>
<dbReference type="SUPFAM" id="SSF82185">
    <property type="entry name" value="Histone H3 K4-specific methyltransferase SET7/9 N-terminal domain"/>
    <property type="match status" value="2"/>
</dbReference>
<name>A0A840UHA9_9GAMM</name>
<dbReference type="EMBL" id="JACHFE010000002">
    <property type="protein sequence ID" value="MBB5320188.1"/>
    <property type="molecule type" value="Genomic_DNA"/>
</dbReference>
<proteinExistence type="predicted"/>
<evidence type="ECO:0000313" key="3">
    <source>
        <dbReference type="Proteomes" id="UP000591735"/>
    </source>
</evidence>
<accession>A0A840UHA9</accession>
<organism evidence="2 3">
    <name type="scientific">Marinobacter oulmenensis</name>
    <dbReference type="NCBI Taxonomy" id="643747"/>
    <lineage>
        <taxon>Bacteria</taxon>
        <taxon>Pseudomonadati</taxon>
        <taxon>Pseudomonadota</taxon>
        <taxon>Gammaproteobacteria</taxon>
        <taxon>Pseudomonadales</taxon>
        <taxon>Marinobacteraceae</taxon>
        <taxon>Marinobacter</taxon>
    </lineage>
</organism>
<feature type="chain" id="PRO_5032991548" evidence="1">
    <location>
        <begin position="26"/>
        <end position="293"/>
    </location>
</feature>
<sequence>MRALRPATFAFLALILILPGITVGADQKDQKTVTRETVTIEGHGKGTKTVTTYGNFTETRIEAGDYSLFTKKRGKMQGSFGEMEAQLVERQEKVGDTLVGLYITTSDLEPLTTSVPYLDGKKHGLYKEEWWGQTIARGQYDHGKRVGEWMREGDIFENYDSQGQLHGESRSLDTAGNLIELKTYNHGVLDGPYKKLSRGKLQTAGMYKNGKKSGQWQEIAPYKGTKSIGSYRDGERQGAWKFYDRNGYLSKQATYEEGEYNGPLYELREDGSLASIEIWKDGKRQGYPTYYDK</sequence>